<feature type="domain" description="DUF659" evidence="1">
    <location>
        <begin position="97"/>
        <end position="222"/>
    </location>
</feature>
<dbReference type="Proteomes" id="UP000247702">
    <property type="component" value="Unassembled WGS sequence"/>
</dbReference>
<protein>
    <recommendedName>
        <fullName evidence="1">DUF659 domain-containing protein</fullName>
    </recommendedName>
</protein>
<dbReference type="SUPFAM" id="SSF53098">
    <property type="entry name" value="Ribonuclease H-like"/>
    <property type="match status" value="1"/>
</dbReference>
<accession>A0A2Z6QCI1</accession>
<evidence type="ECO:0000259" key="1">
    <source>
        <dbReference type="Pfam" id="PF04937"/>
    </source>
</evidence>
<dbReference type="InterPro" id="IPR012337">
    <property type="entry name" value="RNaseH-like_sf"/>
</dbReference>
<reference evidence="2 3" key="1">
    <citation type="submission" date="2017-11" db="EMBL/GenBank/DDBJ databases">
        <title>The genome of Rhizophagus clarus HR1 reveals common genetic basis of auxotrophy among arbuscular mycorrhizal fungi.</title>
        <authorList>
            <person name="Kobayashi Y."/>
        </authorList>
    </citation>
    <scope>NUCLEOTIDE SEQUENCE [LARGE SCALE GENOMIC DNA]</scope>
    <source>
        <strain evidence="2 3">HR1</strain>
    </source>
</reference>
<dbReference type="Pfam" id="PF04937">
    <property type="entry name" value="DUF659"/>
    <property type="match status" value="1"/>
</dbReference>
<evidence type="ECO:0000313" key="3">
    <source>
        <dbReference type="Proteomes" id="UP000247702"/>
    </source>
</evidence>
<name>A0A2Z6QCI1_9GLOM</name>
<proteinExistence type="predicted"/>
<sequence length="428" mass="49962">MSTGYWQAICKYCNAHWGKEVIYKMENYLVSHCLQVPHDILRYYINLVEEKDNEPEIEKKRKLNSGIQSKITNSFKKSQIDDPAQEKNITHALIHEELLHKDNLTLVLDRWSSAKNRSLWNFIILTPQRKEYLYYLSDFTDYSHTGEFLARKIDNILNKVDPEKFSAICSDNASNVKLARSIIVKKYPNIIDMRCISHCFNLISCDIMEHSFAFKLIAKVNIIIKFFKNSHVAAKLTEMIKERNIEGGGLKTYSASIKFLPSNFNANFRQHCLKVIDIQFEDFDNDAYTLTYMLYSKYHGAGLKNSLFIQLLHTIANFGYNMGYSKKECKHLCRQLKGYKEKLSPFNISYDDDYETPDLYLAKMSSYYLSNLKKELVYYGQNVSTEEIVDVIHLLDVSEIEEMDKDSNFKDLNIINDKSNDNVEVIIE</sequence>
<comment type="caution">
    <text evidence="2">The sequence shown here is derived from an EMBL/GenBank/DDBJ whole genome shotgun (WGS) entry which is preliminary data.</text>
</comment>
<dbReference type="InterPro" id="IPR007021">
    <property type="entry name" value="DUF659"/>
</dbReference>
<dbReference type="EMBL" id="BEXD01000016">
    <property type="protein sequence ID" value="GBB83399.1"/>
    <property type="molecule type" value="Genomic_DNA"/>
</dbReference>
<evidence type="ECO:0000313" key="2">
    <source>
        <dbReference type="EMBL" id="GBB83399.1"/>
    </source>
</evidence>
<organism evidence="2 3">
    <name type="scientific">Rhizophagus clarus</name>
    <dbReference type="NCBI Taxonomy" id="94130"/>
    <lineage>
        <taxon>Eukaryota</taxon>
        <taxon>Fungi</taxon>
        <taxon>Fungi incertae sedis</taxon>
        <taxon>Mucoromycota</taxon>
        <taxon>Glomeromycotina</taxon>
        <taxon>Glomeromycetes</taxon>
        <taxon>Glomerales</taxon>
        <taxon>Glomeraceae</taxon>
        <taxon>Rhizophagus</taxon>
    </lineage>
</organism>
<dbReference type="AlphaFoldDB" id="A0A2Z6QCI1"/>
<gene>
    <name evidence="2" type="ORF">RclHR1_10110011</name>
</gene>
<keyword evidence="3" id="KW-1185">Reference proteome</keyword>